<accession>A0A8E0I9I2</accession>
<dbReference type="EMBL" id="ANMI01000110">
    <property type="protein sequence ID" value="EPC29321.1"/>
    <property type="molecule type" value="Genomic_DNA"/>
</dbReference>
<proteinExistence type="predicted"/>
<protein>
    <submittedName>
        <fullName evidence="1">LtrC-like protein</fullName>
    </submittedName>
</protein>
<evidence type="ECO:0000313" key="1">
    <source>
        <dbReference type="EMBL" id="EPC29321.1"/>
    </source>
</evidence>
<evidence type="ECO:0000313" key="2">
    <source>
        <dbReference type="Proteomes" id="UP000014257"/>
    </source>
</evidence>
<name>A0A8E0I9I2_LACPA</name>
<reference evidence="1 2" key="1">
    <citation type="journal article" date="2013" name="PLoS ONE">
        <title>Lactobacillus paracasei comparative genomics: towards species pan-genome definition and exploitation of diversity.</title>
        <authorList>
            <person name="Smokvina T."/>
            <person name="Wels M."/>
            <person name="Polka J."/>
            <person name="Chervaux C."/>
            <person name="Brisse S."/>
            <person name="Boekhorst J."/>
            <person name="van Hylckama Vlieg J.E."/>
            <person name="Siezen R.J."/>
        </authorList>
    </citation>
    <scope>NUCLEOTIDE SEQUENCE [LARGE SCALE GENOMIC DNA]</scope>
    <source>
        <strain evidence="1 2">Lpp22</strain>
    </source>
</reference>
<sequence>MELEAESTAFIVCEHLGIDTSEYTFPYLANWSKDKELSQLSKSLTRIQSTAEIFNQVVDQNLEKIREKPLTLDQKIELAKTAAAEQNLAKKEPGLERKVLEKMH</sequence>
<comment type="caution">
    <text evidence="1">The sequence shown here is derived from an EMBL/GenBank/DDBJ whole genome shotgun (WGS) entry which is preliminary data.</text>
</comment>
<dbReference type="AlphaFoldDB" id="A0A8E0I9I2"/>
<dbReference type="Proteomes" id="UP000014257">
    <property type="component" value="Unassembled WGS sequence"/>
</dbReference>
<organism evidence="1 2">
    <name type="scientific">Lacticaseibacillus paracasei subsp. paracasei Lpp22</name>
    <dbReference type="NCBI Taxonomy" id="1256221"/>
    <lineage>
        <taxon>Bacteria</taxon>
        <taxon>Bacillati</taxon>
        <taxon>Bacillota</taxon>
        <taxon>Bacilli</taxon>
        <taxon>Lactobacillales</taxon>
        <taxon>Lactobacillaceae</taxon>
        <taxon>Lacticaseibacillus</taxon>
    </lineage>
</organism>
<gene>
    <name evidence="1" type="ORF">Lpp22_1544</name>
</gene>